<dbReference type="PANTHER" id="PTHR42996">
    <property type="entry name" value="PHOSPHATE-BINDING PROTEIN PSTS"/>
    <property type="match status" value="1"/>
</dbReference>
<evidence type="ECO:0000313" key="10">
    <source>
        <dbReference type="EMBL" id="GAN78123.1"/>
    </source>
</evidence>
<evidence type="ECO:0000256" key="7">
    <source>
        <dbReference type="PIRNR" id="PIRNR002756"/>
    </source>
</evidence>
<comment type="subunit">
    <text evidence="3 7">The complex is composed of two ATP-binding proteins (PstB), two transmembrane proteins (PstC and PstA) and a solute-binding protein (PstS).</text>
</comment>
<dbReference type="Pfam" id="PF12849">
    <property type="entry name" value="PBP_like_2"/>
    <property type="match status" value="1"/>
</dbReference>
<evidence type="ECO:0000256" key="4">
    <source>
        <dbReference type="ARBA" id="ARBA00021889"/>
    </source>
</evidence>
<organism evidence="10 11">
    <name type="scientific">Acidisphaera rubrifaciens HS-AP3</name>
    <dbReference type="NCBI Taxonomy" id="1231350"/>
    <lineage>
        <taxon>Bacteria</taxon>
        <taxon>Pseudomonadati</taxon>
        <taxon>Pseudomonadota</taxon>
        <taxon>Alphaproteobacteria</taxon>
        <taxon>Acetobacterales</taxon>
        <taxon>Acetobacteraceae</taxon>
        <taxon>Acidisphaera</taxon>
    </lineage>
</organism>
<evidence type="ECO:0000256" key="5">
    <source>
        <dbReference type="ARBA" id="ARBA00022448"/>
    </source>
</evidence>
<keyword evidence="5 7" id="KW-0813">Transport</keyword>
<protein>
    <recommendedName>
        <fullName evidence="4 7">Phosphate-binding protein PstS</fullName>
    </recommendedName>
</protein>
<dbReference type="GO" id="GO:0042301">
    <property type="term" value="F:phosphate ion binding"/>
    <property type="evidence" value="ECO:0007669"/>
    <property type="project" value="InterPro"/>
</dbReference>
<evidence type="ECO:0000313" key="11">
    <source>
        <dbReference type="Proteomes" id="UP000032680"/>
    </source>
</evidence>
<dbReference type="AlphaFoldDB" id="A0A0D6PAA4"/>
<comment type="function">
    <text evidence="1 7">Part of the ABC transporter complex PstSACB involved in phosphate import.</text>
</comment>
<dbReference type="InterPro" id="IPR024370">
    <property type="entry name" value="PBP_domain"/>
</dbReference>
<feature type="chain" id="PRO_5002310017" description="Phosphate-binding protein PstS" evidence="8">
    <location>
        <begin position="24"/>
        <end position="341"/>
    </location>
</feature>
<dbReference type="EMBL" id="BANB01000640">
    <property type="protein sequence ID" value="GAN78123.1"/>
    <property type="molecule type" value="Genomic_DNA"/>
</dbReference>
<evidence type="ECO:0000256" key="1">
    <source>
        <dbReference type="ARBA" id="ARBA00002841"/>
    </source>
</evidence>
<dbReference type="PIRSF" id="PIRSF002756">
    <property type="entry name" value="PstS"/>
    <property type="match status" value="1"/>
</dbReference>
<keyword evidence="8" id="KW-0732">Signal</keyword>
<dbReference type="GO" id="GO:0043190">
    <property type="term" value="C:ATP-binding cassette (ABC) transporter complex"/>
    <property type="evidence" value="ECO:0007669"/>
    <property type="project" value="InterPro"/>
</dbReference>
<dbReference type="Gene3D" id="3.40.190.10">
    <property type="entry name" value="Periplasmic binding protein-like II"/>
    <property type="match status" value="2"/>
</dbReference>
<dbReference type="Proteomes" id="UP000032680">
    <property type="component" value="Unassembled WGS sequence"/>
</dbReference>
<dbReference type="GO" id="GO:0035435">
    <property type="term" value="P:phosphate ion transmembrane transport"/>
    <property type="evidence" value="ECO:0007669"/>
    <property type="project" value="InterPro"/>
</dbReference>
<keyword evidence="11" id="KW-1185">Reference proteome</keyword>
<evidence type="ECO:0000256" key="8">
    <source>
        <dbReference type="SAM" id="SignalP"/>
    </source>
</evidence>
<comment type="caution">
    <text evidence="10">The sequence shown here is derived from an EMBL/GenBank/DDBJ whole genome shotgun (WGS) entry which is preliminary data.</text>
</comment>
<dbReference type="NCBIfam" id="TIGR00975">
    <property type="entry name" value="3a0107s03"/>
    <property type="match status" value="1"/>
</dbReference>
<dbReference type="SUPFAM" id="SSF53850">
    <property type="entry name" value="Periplasmic binding protein-like II"/>
    <property type="match status" value="1"/>
</dbReference>
<keyword evidence="6 7" id="KW-0592">Phosphate transport</keyword>
<feature type="signal peptide" evidence="8">
    <location>
        <begin position="1"/>
        <end position="23"/>
    </location>
</feature>
<feature type="domain" description="PBP" evidence="9">
    <location>
        <begin position="20"/>
        <end position="308"/>
    </location>
</feature>
<evidence type="ECO:0000256" key="6">
    <source>
        <dbReference type="ARBA" id="ARBA00022592"/>
    </source>
</evidence>
<dbReference type="CDD" id="cd13565">
    <property type="entry name" value="PBP2_PstS"/>
    <property type="match status" value="1"/>
</dbReference>
<name>A0A0D6PAA4_9PROT</name>
<evidence type="ECO:0000256" key="3">
    <source>
        <dbReference type="ARBA" id="ARBA00011529"/>
    </source>
</evidence>
<evidence type="ECO:0000259" key="9">
    <source>
        <dbReference type="Pfam" id="PF12849"/>
    </source>
</evidence>
<reference evidence="10 11" key="1">
    <citation type="submission" date="2012-11" db="EMBL/GenBank/DDBJ databases">
        <title>Whole genome sequence of Acidisphaera rubrifaciens HS-AP3.</title>
        <authorList>
            <person name="Azuma Y."/>
            <person name="Higashiura N."/>
            <person name="Hirakawa H."/>
            <person name="Matsushita K."/>
        </authorList>
    </citation>
    <scope>NUCLEOTIDE SEQUENCE [LARGE SCALE GENOMIC DNA]</scope>
    <source>
        <strain evidence="10 11">HS-AP3</strain>
    </source>
</reference>
<proteinExistence type="inferred from homology"/>
<dbReference type="InterPro" id="IPR005673">
    <property type="entry name" value="ABC_phos-bd_PstS"/>
</dbReference>
<comment type="similarity">
    <text evidence="2 7">Belongs to the PstS family.</text>
</comment>
<gene>
    <name evidence="10" type="ORF">Asru_0640_01</name>
</gene>
<accession>A0A0D6PAA4</accession>
<dbReference type="PANTHER" id="PTHR42996:SF1">
    <property type="entry name" value="PHOSPHATE-BINDING PROTEIN PSTS"/>
    <property type="match status" value="1"/>
</dbReference>
<evidence type="ECO:0000256" key="2">
    <source>
        <dbReference type="ARBA" id="ARBA00008725"/>
    </source>
</evidence>
<sequence>MRLVATVLTGLLTFGATASAVSAATQITGAGSTFDYPLFSKAFYIYSESHSDVTVNYQSIGSGGGIQQFTAKTVDFGASDVPMDAKELARAKDPVLQIPITLGGEGIAYNLPGIAKGLHLSREVVADIYLGKIGKWDDPAIVTLNPGMKLPSMPITVVHRSDGSGTTYIFTDFLSSVSPAWKQKVGAGKSVSWPASSSVGGKGNEGVAGLVRQTPGAIGYVELAYLLQNDMTYALLQNKAGSYLYPDIATVAAAAATKPDVSSTDFSIVDTSCKDCYPISGYSWALVYKKPSDPHRGALVKQVMEWMATTGQPIAKTIGYVPLPENVQKRAAAILEQMEVK</sequence>
<dbReference type="OrthoDB" id="9801510at2"/>
<dbReference type="InterPro" id="IPR050962">
    <property type="entry name" value="Phosphate-bind_PstS"/>
</dbReference>